<dbReference type="EMBL" id="JAYKXN010000001">
    <property type="protein sequence ID" value="KAK7317353.1"/>
    <property type="molecule type" value="Genomic_DNA"/>
</dbReference>
<protein>
    <submittedName>
        <fullName evidence="1">Uncharacterized protein</fullName>
    </submittedName>
</protein>
<evidence type="ECO:0000313" key="2">
    <source>
        <dbReference type="Proteomes" id="UP001359559"/>
    </source>
</evidence>
<dbReference type="AlphaFoldDB" id="A0AAN9KJH1"/>
<accession>A0AAN9KJH1</accession>
<evidence type="ECO:0000313" key="1">
    <source>
        <dbReference type="EMBL" id="KAK7317353.1"/>
    </source>
</evidence>
<dbReference type="Proteomes" id="UP001359559">
    <property type="component" value="Unassembled WGS sequence"/>
</dbReference>
<proteinExistence type="predicted"/>
<name>A0AAN9KJH1_CLITE</name>
<organism evidence="1 2">
    <name type="scientific">Clitoria ternatea</name>
    <name type="common">Butterfly pea</name>
    <dbReference type="NCBI Taxonomy" id="43366"/>
    <lineage>
        <taxon>Eukaryota</taxon>
        <taxon>Viridiplantae</taxon>
        <taxon>Streptophyta</taxon>
        <taxon>Embryophyta</taxon>
        <taxon>Tracheophyta</taxon>
        <taxon>Spermatophyta</taxon>
        <taxon>Magnoliopsida</taxon>
        <taxon>eudicotyledons</taxon>
        <taxon>Gunneridae</taxon>
        <taxon>Pentapetalae</taxon>
        <taxon>rosids</taxon>
        <taxon>fabids</taxon>
        <taxon>Fabales</taxon>
        <taxon>Fabaceae</taxon>
        <taxon>Papilionoideae</taxon>
        <taxon>50 kb inversion clade</taxon>
        <taxon>NPAAA clade</taxon>
        <taxon>indigoferoid/millettioid clade</taxon>
        <taxon>Phaseoleae</taxon>
        <taxon>Clitoria</taxon>
    </lineage>
</organism>
<reference evidence="1 2" key="1">
    <citation type="submission" date="2024-01" db="EMBL/GenBank/DDBJ databases">
        <title>The genomes of 5 underutilized Papilionoideae crops provide insights into root nodulation and disease resistance.</title>
        <authorList>
            <person name="Yuan L."/>
        </authorList>
    </citation>
    <scope>NUCLEOTIDE SEQUENCE [LARGE SCALE GENOMIC DNA]</scope>
    <source>
        <strain evidence="1">LY-2023</strain>
        <tissue evidence="1">Leaf</tissue>
    </source>
</reference>
<sequence>MIHGSIRFPKWLAIQGFTRLHCVIDPHRIRHRLQWFQVDRSLSSCRPRRVSSQWAVTTRGVGYLRMAR</sequence>
<keyword evidence="2" id="KW-1185">Reference proteome</keyword>
<gene>
    <name evidence="1" type="ORF">RJT34_01504</name>
</gene>
<comment type="caution">
    <text evidence="1">The sequence shown here is derived from an EMBL/GenBank/DDBJ whole genome shotgun (WGS) entry which is preliminary data.</text>
</comment>